<gene>
    <name evidence="2" type="ORF">IMG5_187610</name>
</gene>
<dbReference type="InterPro" id="IPR002737">
    <property type="entry name" value="MEMO1_fam"/>
</dbReference>
<dbReference type="OMA" id="MHLPYIH"/>
<evidence type="ECO:0000313" key="2">
    <source>
        <dbReference type="EMBL" id="EGR27856.1"/>
    </source>
</evidence>
<evidence type="ECO:0000256" key="1">
    <source>
        <dbReference type="ARBA" id="ARBA00006315"/>
    </source>
</evidence>
<dbReference type="PANTHER" id="PTHR11060:SF0">
    <property type="entry name" value="PROTEIN MEMO1"/>
    <property type="match status" value="1"/>
</dbReference>
<dbReference type="eggNOG" id="KOG3086">
    <property type="taxonomic scope" value="Eukaryota"/>
</dbReference>
<dbReference type="Gene3D" id="3.40.830.10">
    <property type="entry name" value="LigB-like"/>
    <property type="match status" value="1"/>
</dbReference>
<name>G0R3U9_ICHMU</name>
<dbReference type="Pfam" id="PF01875">
    <property type="entry name" value="Memo"/>
    <property type="match status" value="1"/>
</dbReference>
<dbReference type="STRING" id="857967.G0R3U9"/>
<dbReference type="CDD" id="cd07361">
    <property type="entry name" value="MEMO_like"/>
    <property type="match status" value="1"/>
</dbReference>
<dbReference type="Proteomes" id="UP000008983">
    <property type="component" value="Unassembled WGS sequence"/>
</dbReference>
<protein>
    <submittedName>
        <fullName evidence="2">Memo family protein, putative</fullName>
    </submittedName>
</protein>
<dbReference type="AlphaFoldDB" id="G0R3U9"/>
<keyword evidence="3" id="KW-1185">Reference proteome</keyword>
<sequence length="220" mass="25839">MQTNKIRLASHANSWYTGNKQKLDQELNEYLQNSQVEIQDIKQIKGIIGPHAGFYYSGPTAAWSYKYLCPQDNLRVFLLGPCHHIYLNSCGTSDLDFYDTPLGSIRLDKQIIEQLKQTEQFQVLNKSDEEDEHSLEMHLPYIQKQLGSKPFTLIPIMVGNINFQQEKQYGQILSQFFDDENTVFIISSDFCHWGSRYIYQFYHLHTEFYFQILVYLLQQG</sequence>
<evidence type="ECO:0000313" key="3">
    <source>
        <dbReference type="Proteomes" id="UP000008983"/>
    </source>
</evidence>
<comment type="similarity">
    <text evidence="1">Belongs to the MEMO1 family.</text>
</comment>
<dbReference type="GeneID" id="14903935"/>
<organism evidence="2 3">
    <name type="scientific">Ichthyophthirius multifiliis</name>
    <name type="common">White spot disease agent</name>
    <name type="synonym">Ich</name>
    <dbReference type="NCBI Taxonomy" id="5932"/>
    <lineage>
        <taxon>Eukaryota</taxon>
        <taxon>Sar</taxon>
        <taxon>Alveolata</taxon>
        <taxon>Ciliophora</taxon>
        <taxon>Intramacronucleata</taxon>
        <taxon>Oligohymenophorea</taxon>
        <taxon>Hymenostomatida</taxon>
        <taxon>Ophryoglenina</taxon>
        <taxon>Ichthyophthirius</taxon>
    </lineage>
</organism>
<accession>G0R3U9</accession>
<dbReference type="NCBIfam" id="TIGR04336">
    <property type="entry name" value="AmmeMemoSam_B"/>
    <property type="match status" value="1"/>
</dbReference>
<dbReference type="OrthoDB" id="417112at2759"/>
<dbReference type="EMBL" id="GL984313">
    <property type="protein sequence ID" value="EGR27856.1"/>
    <property type="molecule type" value="Genomic_DNA"/>
</dbReference>
<dbReference type="FunCoup" id="G0R3U9">
    <property type="interactions" value="462"/>
</dbReference>
<dbReference type="RefSeq" id="XP_004027201.1">
    <property type="nucleotide sequence ID" value="XM_004027152.1"/>
</dbReference>
<dbReference type="PANTHER" id="PTHR11060">
    <property type="entry name" value="PROTEIN MEMO1"/>
    <property type="match status" value="1"/>
</dbReference>
<dbReference type="InParanoid" id="G0R3U9"/>
<proteinExistence type="inferred from homology"/>
<reference evidence="2 3" key="1">
    <citation type="submission" date="2011-07" db="EMBL/GenBank/DDBJ databases">
        <authorList>
            <person name="Coyne R."/>
            <person name="Brami D."/>
            <person name="Johnson J."/>
            <person name="Hostetler J."/>
            <person name="Hannick L."/>
            <person name="Clark T."/>
            <person name="Cassidy-Hanley D."/>
            <person name="Inman J."/>
        </authorList>
    </citation>
    <scope>NUCLEOTIDE SEQUENCE [LARGE SCALE GENOMIC DNA]</scope>
    <source>
        <strain evidence="2 3">G5</strain>
    </source>
</reference>